<evidence type="ECO:0000313" key="1">
    <source>
        <dbReference type="EMBL" id="KAJ7651304.1"/>
    </source>
</evidence>
<dbReference type="Proteomes" id="UP001221142">
    <property type="component" value="Unassembled WGS sequence"/>
</dbReference>
<gene>
    <name evidence="1" type="ORF">FB45DRAFT_34536</name>
</gene>
<accession>A0AAD7CKW3</accession>
<evidence type="ECO:0000313" key="2">
    <source>
        <dbReference type="Proteomes" id="UP001221142"/>
    </source>
</evidence>
<dbReference type="AlphaFoldDB" id="A0AAD7CKW3"/>
<dbReference type="EMBL" id="JARKIF010000001">
    <property type="protein sequence ID" value="KAJ7651304.1"/>
    <property type="molecule type" value="Genomic_DNA"/>
</dbReference>
<comment type="caution">
    <text evidence="1">The sequence shown here is derived from an EMBL/GenBank/DDBJ whole genome shotgun (WGS) entry which is preliminary data.</text>
</comment>
<proteinExistence type="predicted"/>
<reference evidence="1" key="1">
    <citation type="submission" date="2023-03" db="EMBL/GenBank/DDBJ databases">
        <title>Massive genome expansion in bonnet fungi (Mycena s.s.) driven by repeated elements and novel gene families across ecological guilds.</title>
        <authorList>
            <consortium name="Lawrence Berkeley National Laboratory"/>
            <person name="Harder C.B."/>
            <person name="Miyauchi S."/>
            <person name="Viragh M."/>
            <person name="Kuo A."/>
            <person name="Thoen E."/>
            <person name="Andreopoulos B."/>
            <person name="Lu D."/>
            <person name="Skrede I."/>
            <person name="Drula E."/>
            <person name="Henrissat B."/>
            <person name="Morin E."/>
            <person name="Kohler A."/>
            <person name="Barry K."/>
            <person name="LaButti K."/>
            <person name="Morin E."/>
            <person name="Salamov A."/>
            <person name="Lipzen A."/>
            <person name="Mereny Z."/>
            <person name="Hegedus B."/>
            <person name="Baldrian P."/>
            <person name="Stursova M."/>
            <person name="Weitz H."/>
            <person name="Taylor A."/>
            <person name="Grigoriev I.V."/>
            <person name="Nagy L.G."/>
            <person name="Martin F."/>
            <person name="Kauserud H."/>
        </authorList>
    </citation>
    <scope>NUCLEOTIDE SEQUENCE</scope>
    <source>
        <strain evidence="1">9284</strain>
    </source>
</reference>
<keyword evidence="2" id="KW-1185">Reference proteome</keyword>
<protein>
    <submittedName>
        <fullName evidence="1">Uncharacterized protein</fullName>
    </submittedName>
</protein>
<sequence length="130" mass="14924">QVDHSKSAFIEHLGLKIRIAGPHIKQVSPRYFFLCPLEHFSRAPDSFGLPETPWFWSFDPTGKDRFTEEEATNHGFPAVMVDMYVCLNSWYAGVYDALRKFHSAKGFDPDSQQLAIHLGYPLYQLASEEE</sequence>
<organism evidence="1 2">
    <name type="scientific">Roridomyces roridus</name>
    <dbReference type="NCBI Taxonomy" id="1738132"/>
    <lineage>
        <taxon>Eukaryota</taxon>
        <taxon>Fungi</taxon>
        <taxon>Dikarya</taxon>
        <taxon>Basidiomycota</taxon>
        <taxon>Agaricomycotina</taxon>
        <taxon>Agaricomycetes</taxon>
        <taxon>Agaricomycetidae</taxon>
        <taxon>Agaricales</taxon>
        <taxon>Marasmiineae</taxon>
        <taxon>Mycenaceae</taxon>
        <taxon>Roridomyces</taxon>
    </lineage>
</organism>
<feature type="non-terminal residue" evidence="1">
    <location>
        <position position="1"/>
    </location>
</feature>
<name>A0AAD7CKW3_9AGAR</name>